<dbReference type="VEuPathDB" id="FungiDB:PC110_g21900"/>
<dbReference type="EMBL" id="RCMG01000899">
    <property type="protein sequence ID" value="KAG2842922.1"/>
    <property type="molecule type" value="Genomic_DNA"/>
</dbReference>
<organism evidence="1 2">
    <name type="scientific">Phytophthora cactorum</name>
    <dbReference type="NCBI Taxonomy" id="29920"/>
    <lineage>
        <taxon>Eukaryota</taxon>
        <taxon>Sar</taxon>
        <taxon>Stramenopiles</taxon>
        <taxon>Oomycota</taxon>
        <taxon>Peronosporomycetes</taxon>
        <taxon>Peronosporales</taxon>
        <taxon>Peronosporaceae</taxon>
        <taxon>Phytophthora</taxon>
    </lineage>
</organism>
<sequence length="118" mass="13500">MYAKKQAEVVQDILRYQGIRDIQGLKVWTGRPAKWFFMVHAWLQGLRVTGQACGVEVDTIVHAIMLFIRYASRIEIKKLHLITVTTAILRIALAYDGKEESIFFETPTGKASTTWSAW</sequence>
<name>A0A8T0YBC0_9STRA</name>
<accession>A0A8T0YBC0</accession>
<evidence type="ECO:0000313" key="1">
    <source>
        <dbReference type="EMBL" id="KAG2842922.1"/>
    </source>
</evidence>
<dbReference type="Proteomes" id="UP000735874">
    <property type="component" value="Unassembled WGS sequence"/>
</dbReference>
<protein>
    <submittedName>
        <fullName evidence="1">Uncharacterized protein</fullName>
    </submittedName>
</protein>
<dbReference type="AlphaFoldDB" id="A0A8T0YBC0"/>
<reference evidence="1" key="1">
    <citation type="submission" date="2018-10" db="EMBL/GenBank/DDBJ databases">
        <title>Effector identification in a new, highly contiguous assembly of the strawberry crown rot pathogen Phytophthora cactorum.</title>
        <authorList>
            <person name="Armitage A.D."/>
            <person name="Nellist C.F."/>
            <person name="Bates H."/>
            <person name="Vickerstaff R.J."/>
            <person name="Harrison R.J."/>
        </authorList>
    </citation>
    <scope>NUCLEOTIDE SEQUENCE</scope>
    <source>
        <strain evidence="1">15-7</strain>
    </source>
</reference>
<evidence type="ECO:0000313" key="2">
    <source>
        <dbReference type="Proteomes" id="UP000735874"/>
    </source>
</evidence>
<gene>
    <name evidence="1" type="ORF">PC113_g18705</name>
</gene>
<comment type="caution">
    <text evidence="1">The sequence shown here is derived from an EMBL/GenBank/DDBJ whole genome shotgun (WGS) entry which is preliminary data.</text>
</comment>
<proteinExistence type="predicted"/>